<feature type="transmembrane region" description="Helical" evidence="1">
    <location>
        <begin position="7"/>
        <end position="24"/>
    </location>
</feature>
<keyword evidence="1" id="KW-1133">Transmembrane helix</keyword>
<dbReference type="Proteomes" id="UP001432099">
    <property type="component" value="Chromosome"/>
</dbReference>
<feature type="transmembrane region" description="Helical" evidence="1">
    <location>
        <begin position="116"/>
        <end position="133"/>
    </location>
</feature>
<sequence>MMIKKLWNLSFTYTLIALLSGVFYREYTRGIGYTEATNLSLLHTHLFVLGMLFFLIVLALESIFKLSQQKLFNGFLWTYNIGLIVSSVMMAVRGWLQTQGGELSRAVDASVSGMAGVGHILLGVGIVLFFFNLKGAISSKA</sequence>
<keyword evidence="1" id="KW-0472">Membrane</keyword>
<dbReference type="EMBL" id="AP028127">
    <property type="protein sequence ID" value="BEH90429.1"/>
    <property type="molecule type" value="Genomic_DNA"/>
</dbReference>
<gene>
    <name evidence="2" type="ORF">T23_05310</name>
</gene>
<evidence type="ECO:0008006" key="4">
    <source>
        <dbReference type="Google" id="ProtNLM"/>
    </source>
</evidence>
<evidence type="ECO:0000256" key="1">
    <source>
        <dbReference type="SAM" id="Phobius"/>
    </source>
</evidence>
<evidence type="ECO:0000313" key="2">
    <source>
        <dbReference type="EMBL" id="BEH90429.1"/>
    </source>
</evidence>
<evidence type="ECO:0000313" key="3">
    <source>
        <dbReference type="Proteomes" id="UP001432099"/>
    </source>
</evidence>
<organism evidence="2 3">
    <name type="scientific">Turicibacter faecis</name>
    <dbReference type="NCBI Taxonomy" id="2963365"/>
    <lineage>
        <taxon>Bacteria</taxon>
        <taxon>Bacillati</taxon>
        <taxon>Bacillota</taxon>
        <taxon>Erysipelotrichia</taxon>
        <taxon>Erysipelotrichales</taxon>
        <taxon>Turicibacteraceae</taxon>
        <taxon>Turicibacter</taxon>
    </lineage>
</organism>
<dbReference type="InterPro" id="IPR021299">
    <property type="entry name" value="DUF2871"/>
</dbReference>
<reference evidence="2" key="1">
    <citation type="journal article" date="2024" name="Int. J. Syst. Evol. Microbiol.">
        <title>Turicibacter faecis sp. nov., isolated from faeces of heart failure mouse model.</title>
        <authorList>
            <person name="Imamura Y."/>
            <person name="Motooka D."/>
            <person name="Nakajima Y."/>
            <person name="Ito S."/>
            <person name="Kitakaze M."/>
            <person name="Iida T."/>
            <person name="Nakamura S."/>
        </authorList>
    </citation>
    <scope>NUCLEOTIDE SEQUENCE</scope>
    <source>
        <strain evidence="2">TC023</strain>
    </source>
</reference>
<accession>A0ABM8IGP7</accession>
<keyword evidence="1" id="KW-0812">Transmembrane</keyword>
<protein>
    <recommendedName>
        <fullName evidence="4">DUF2871 domain-containing protein</fullName>
    </recommendedName>
</protein>
<feature type="transmembrane region" description="Helical" evidence="1">
    <location>
        <begin position="44"/>
        <end position="64"/>
    </location>
</feature>
<proteinExistence type="predicted"/>
<feature type="transmembrane region" description="Helical" evidence="1">
    <location>
        <begin position="76"/>
        <end position="96"/>
    </location>
</feature>
<dbReference type="Pfam" id="PF11070">
    <property type="entry name" value="DUF2871"/>
    <property type="match status" value="1"/>
</dbReference>
<name>A0ABM8IGP7_9FIRM</name>
<keyword evidence="3" id="KW-1185">Reference proteome</keyword>
<dbReference type="RefSeq" id="WP_237658877.1">
    <property type="nucleotide sequence ID" value="NZ_AP028127.1"/>
</dbReference>